<accession>A0ABY9DTS3</accession>
<keyword evidence="1 4" id="KW-0732">Signal</keyword>
<feature type="signal peptide" evidence="4">
    <location>
        <begin position="1"/>
        <end position="25"/>
    </location>
</feature>
<evidence type="ECO:0000256" key="2">
    <source>
        <dbReference type="ARBA" id="ARBA00023157"/>
    </source>
</evidence>
<keyword evidence="2" id="KW-1015">Disulfide bond</keyword>
<dbReference type="PANTHER" id="PTHR35357:SF8">
    <property type="entry name" value="OS01G0111000 PROTEIN"/>
    <property type="match status" value="1"/>
</dbReference>
<evidence type="ECO:0000313" key="7">
    <source>
        <dbReference type="Proteomes" id="UP001227230"/>
    </source>
</evidence>
<evidence type="ECO:0000256" key="1">
    <source>
        <dbReference type="ARBA" id="ARBA00022729"/>
    </source>
</evidence>
<organism evidence="6 7">
    <name type="scientific">Vitis vinifera</name>
    <name type="common">Grape</name>
    <dbReference type="NCBI Taxonomy" id="29760"/>
    <lineage>
        <taxon>Eukaryota</taxon>
        <taxon>Viridiplantae</taxon>
        <taxon>Streptophyta</taxon>
        <taxon>Embryophyta</taxon>
        <taxon>Tracheophyta</taxon>
        <taxon>Spermatophyta</taxon>
        <taxon>Magnoliopsida</taxon>
        <taxon>eudicotyledons</taxon>
        <taxon>Gunneridae</taxon>
        <taxon>Pentapetalae</taxon>
        <taxon>rosids</taxon>
        <taxon>Vitales</taxon>
        <taxon>Vitaceae</taxon>
        <taxon>Viteae</taxon>
        <taxon>Vitis</taxon>
    </lineage>
</organism>
<dbReference type="InterPro" id="IPR006501">
    <property type="entry name" value="Pectinesterase_inhib_dom"/>
</dbReference>
<dbReference type="SMART" id="SM00856">
    <property type="entry name" value="PMEI"/>
    <property type="match status" value="1"/>
</dbReference>
<dbReference type="EMBL" id="CP126665">
    <property type="protein sequence ID" value="WKA11060.1"/>
    <property type="molecule type" value="Genomic_DNA"/>
</dbReference>
<dbReference type="PANTHER" id="PTHR35357">
    <property type="entry name" value="OS02G0537100 PROTEIN"/>
    <property type="match status" value="1"/>
</dbReference>
<evidence type="ECO:0000256" key="3">
    <source>
        <dbReference type="ARBA" id="ARBA00038471"/>
    </source>
</evidence>
<proteinExistence type="inferred from homology"/>
<dbReference type="Pfam" id="PF04043">
    <property type="entry name" value="PMEI"/>
    <property type="match status" value="1"/>
</dbReference>
<evidence type="ECO:0000313" key="6">
    <source>
        <dbReference type="EMBL" id="WKA11060.1"/>
    </source>
</evidence>
<gene>
    <name evidence="6" type="ORF">VitviT2T_028595</name>
</gene>
<dbReference type="CDD" id="cd15795">
    <property type="entry name" value="PMEI-Pla_a_1_like"/>
    <property type="match status" value="1"/>
</dbReference>
<keyword evidence="7" id="KW-1185">Reference proteome</keyword>
<dbReference type="InterPro" id="IPR035513">
    <property type="entry name" value="Invertase/methylesterase_inhib"/>
</dbReference>
<dbReference type="SUPFAM" id="SSF101148">
    <property type="entry name" value="Plant invertase/pectin methylesterase inhibitor"/>
    <property type="match status" value="1"/>
</dbReference>
<evidence type="ECO:0000256" key="4">
    <source>
        <dbReference type="SAM" id="SignalP"/>
    </source>
</evidence>
<protein>
    <recommendedName>
        <fullName evidence="5">Pectinesterase inhibitor domain-containing protein</fullName>
    </recommendedName>
</protein>
<feature type="chain" id="PRO_5045505537" description="Pectinesterase inhibitor domain-containing protein" evidence="4">
    <location>
        <begin position="26"/>
        <end position="147"/>
    </location>
</feature>
<name>A0ABY9DTS3_VITVI</name>
<dbReference type="NCBIfam" id="TIGR01614">
    <property type="entry name" value="PME_inhib"/>
    <property type="match status" value="1"/>
</dbReference>
<dbReference type="InterPro" id="IPR034088">
    <property type="entry name" value="Pla_a_1-like"/>
</dbReference>
<evidence type="ECO:0000259" key="5">
    <source>
        <dbReference type="SMART" id="SM00856"/>
    </source>
</evidence>
<comment type="similarity">
    <text evidence="3">Belongs to the PMEI family.</text>
</comment>
<dbReference type="Gene3D" id="1.20.140.40">
    <property type="entry name" value="Invertase/pectin methylesterase inhibitor family protein"/>
    <property type="match status" value="1"/>
</dbReference>
<sequence length="147" mass="16495">MKHPKPLIYPYLCLLSLFFYSSLSSDPVHQACQKLAHSDPKLNYNFCVASLESDPKSPTARLEELGAISVMQTISNATYLQSYIFNLLEDIRPDMHYSDAKQGFSSASDTCEEGFMEKKGEASPLTEDDSFFQLCAMDLAFGTILER</sequence>
<reference evidence="6 7" key="1">
    <citation type="journal article" date="2023" name="Hortic Res">
        <title>The complete reference genome for grapevine (Vitis vinifera L.) genetics and breeding.</title>
        <authorList>
            <person name="Shi X."/>
            <person name="Cao S."/>
            <person name="Wang X."/>
            <person name="Huang S."/>
            <person name="Wang Y."/>
            <person name="Liu Z."/>
            <person name="Liu W."/>
            <person name="Leng X."/>
            <person name="Peng Y."/>
            <person name="Wang N."/>
            <person name="Wang Y."/>
            <person name="Ma Z."/>
            <person name="Xu X."/>
            <person name="Zhang F."/>
            <person name="Xue H."/>
            <person name="Zhong H."/>
            <person name="Wang Y."/>
            <person name="Zhang K."/>
            <person name="Velt A."/>
            <person name="Avia K."/>
            <person name="Holtgrawe D."/>
            <person name="Grimplet J."/>
            <person name="Matus J.T."/>
            <person name="Ware D."/>
            <person name="Wu X."/>
            <person name="Wang H."/>
            <person name="Liu C."/>
            <person name="Fang Y."/>
            <person name="Rustenholz C."/>
            <person name="Cheng Z."/>
            <person name="Xiao H."/>
            <person name="Zhou Y."/>
        </authorList>
    </citation>
    <scope>NUCLEOTIDE SEQUENCE [LARGE SCALE GENOMIC DNA]</scope>
    <source>
        <strain evidence="7">cv. Pinot noir / PN40024</strain>
        <tissue evidence="6">Leaf</tissue>
    </source>
</reference>
<feature type="domain" description="Pectinesterase inhibitor" evidence="5">
    <location>
        <begin position="23"/>
        <end position="141"/>
    </location>
</feature>
<dbReference type="Proteomes" id="UP001227230">
    <property type="component" value="Chromosome 18"/>
</dbReference>